<protein>
    <submittedName>
        <fullName evidence="1">Uncharacterized protein</fullName>
    </submittedName>
</protein>
<dbReference type="Proteomes" id="UP001064048">
    <property type="component" value="Chromosome 22"/>
</dbReference>
<keyword evidence="2" id="KW-1185">Reference proteome</keyword>
<gene>
    <name evidence="1" type="ORF">MSG28_012810</name>
</gene>
<dbReference type="EMBL" id="CM046122">
    <property type="protein sequence ID" value="KAI8423796.1"/>
    <property type="molecule type" value="Genomic_DNA"/>
</dbReference>
<comment type="caution">
    <text evidence="1">The sequence shown here is derived from an EMBL/GenBank/DDBJ whole genome shotgun (WGS) entry which is preliminary data.</text>
</comment>
<evidence type="ECO:0000313" key="1">
    <source>
        <dbReference type="EMBL" id="KAI8423796.1"/>
    </source>
</evidence>
<sequence>MEKYSASRLYTAFSNEDTDKEERERERKRDLLKGIHCWIKAFPKIGECAPTLAPWLPSETTSEAAHDHAIYDINDIVHFEDNDLVMRDSKSKDHNQLDNSIEFTPKDQLAFKPNVLDLRDPKVLEFKGEKCECQHGGGCVGGVCLCPLGYAGVRCEITLDLKVPRFNGSSYLRLPGLGNSAQSWLDIQITLKPSSGDGLVLYNSEHASGDGDFFSLHLRDYYVEFAFDLGSGIALVRSAYPLSPDSWHRVSVSRAGRRAALRVRATSPRDVTDATRSVTSHGAARRLSLRQPLLLGGAPHPPPAASTTRQLQRMRATAIFQLVINDEELSVVAAALGGVNVDNCEDPSNDTCKEKRCKETIIHVPYPKNVSENEIHHTIVPKKGLKPKFHKIKPKKSHHSDKLKKNKYYKKHEYLKERSNDVVTGDPVYDGQTYMQVKYLDASEINWGDTNTYPSFSGKDSFIHIDDEETMKRLLSYTLDINIRFRSETPDGLLVWSGRAARPPGDFLSLAIEQSVLVLRYDLGSGEVVIIANHTKVDDGLWHRARATRNRQAGVLEVDGLGSVGKISPGKLKQLNTENGLYIGGLPSIEMNSMGKYKSGLVGCVSQISLSGDFDIPLSLSKLPHTITNNVGRCTP</sequence>
<accession>A0ACC0JIB2</accession>
<proteinExistence type="predicted"/>
<evidence type="ECO:0000313" key="2">
    <source>
        <dbReference type="Proteomes" id="UP001064048"/>
    </source>
</evidence>
<organism evidence="1 2">
    <name type="scientific">Choristoneura fumiferana</name>
    <name type="common">Spruce budworm moth</name>
    <name type="synonym">Archips fumiferana</name>
    <dbReference type="NCBI Taxonomy" id="7141"/>
    <lineage>
        <taxon>Eukaryota</taxon>
        <taxon>Metazoa</taxon>
        <taxon>Ecdysozoa</taxon>
        <taxon>Arthropoda</taxon>
        <taxon>Hexapoda</taxon>
        <taxon>Insecta</taxon>
        <taxon>Pterygota</taxon>
        <taxon>Neoptera</taxon>
        <taxon>Endopterygota</taxon>
        <taxon>Lepidoptera</taxon>
        <taxon>Glossata</taxon>
        <taxon>Ditrysia</taxon>
        <taxon>Tortricoidea</taxon>
        <taxon>Tortricidae</taxon>
        <taxon>Tortricinae</taxon>
        <taxon>Choristoneura</taxon>
    </lineage>
</organism>
<reference evidence="1 2" key="1">
    <citation type="journal article" date="2022" name="Genome Biol. Evol.">
        <title>The Spruce Budworm Genome: Reconstructing the Evolutionary History of Antifreeze Proteins.</title>
        <authorList>
            <person name="Beliveau C."/>
            <person name="Gagne P."/>
            <person name="Picq S."/>
            <person name="Vernygora O."/>
            <person name="Keeling C.I."/>
            <person name="Pinkney K."/>
            <person name="Doucet D."/>
            <person name="Wen F."/>
            <person name="Johnston J.S."/>
            <person name="Maaroufi H."/>
            <person name="Boyle B."/>
            <person name="Laroche J."/>
            <person name="Dewar K."/>
            <person name="Juretic N."/>
            <person name="Blackburn G."/>
            <person name="Nisole A."/>
            <person name="Brunet B."/>
            <person name="Brandao M."/>
            <person name="Lumley L."/>
            <person name="Duan J."/>
            <person name="Quan G."/>
            <person name="Lucarotti C.J."/>
            <person name="Roe A.D."/>
            <person name="Sperling F.A.H."/>
            <person name="Levesque R.C."/>
            <person name="Cusson M."/>
        </authorList>
    </citation>
    <scope>NUCLEOTIDE SEQUENCE [LARGE SCALE GENOMIC DNA]</scope>
    <source>
        <strain evidence="1">Glfc:IPQL:Cfum</strain>
    </source>
</reference>
<name>A0ACC0JIB2_CHOFU</name>